<dbReference type="Proteomes" id="UP000004594">
    <property type="component" value="Unassembled WGS sequence"/>
</dbReference>
<dbReference type="CDD" id="cd01714">
    <property type="entry name" value="ETF_beta"/>
    <property type="match status" value="1"/>
</dbReference>
<protein>
    <recommendedName>
        <fullName evidence="1">Electron transfer flavoprotein small subunit</fullName>
    </recommendedName>
</protein>
<name>E4L924_9FIRM</name>
<evidence type="ECO:0000259" key="2">
    <source>
        <dbReference type="SMART" id="SM00893"/>
    </source>
</evidence>
<dbReference type="Pfam" id="PF01012">
    <property type="entry name" value="ETF"/>
    <property type="match status" value="1"/>
</dbReference>
<dbReference type="EMBL" id="AENT01000019">
    <property type="protein sequence ID" value="EFR42721.1"/>
    <property type="molecule type" value="Genomic_DNA"/>
</dbReference>
<sequence>MNFLVCVKNVVDTSKMRIDPITGRLDRNGAKSIINPLDLNALEAALSLRKELGGTVSVISMGPPPVEEILRDSLARGADKAYLITDRKFGGADTLATSYTLAAGIEKIGNFDFIFCGQESLDSNTAQVGPELAGLLNIESICSIVDLKYKGENIVEVKRKMNKNVEILEVKLPALFTVSSELNNPGYPSIKGILNKKNFEIISLTADDLKVDSERIGIKGSPTQVRGIRPIIPVKKENISIDTPNMEESVNLFLKAMKKIKVI</sequence>
<comment type="caution">
    <text evidence="3">The sequence shown here is derived from an EMBL/GenBank/DDBJ whole genome shotgun (WGS) entry which is preliminary data.</text>
</comment>
<organism evidence="3 4">
    <name type="scientific">Dialister micraerophilus UPII 345-E</name>
    <dbReference type="NCBI Taxonomy" id="910314"/>
    <lineage>
        <taxon>Bacteria</taxon>
        <taxon>Bacillati</taxon>
        <taxon>Bacillota</taxon>
        <taxon>Negativicutes</taxon>
        <taxon>Veillonellales</taxon>
        <taxon>Veillonellaceae</taxon>
        <taxon>Dialister</taxon>
    </lineage>
</organism>
<dbReference type="RefSeq" id="WP_007554679.1">
    <property type="nucleotide sequence ID" value="NZ_AENT01000019.1"/>
</dbReference>
<dbReference type="Gene3D" id="3.40.50.620">
    <property type="entry name" value="HUPs"/>
    <property type="match status" value="1"/>
</dbReference>
<dbReference type="GO" id="GO:0009055">
    <property type="term" value="F:electron transfer activity"/>
    <property type="evidence" value="ECO:0007669"/>
    <property type="project" value="InterPro"/>
</dbReference>
<dbReference type="PIRSF" id="PIRSF000090">
    <property type="entry name" value="Beta-ETF"/>
    <property type="match status" value="1"/>
</dbReference>
<evidence type="ECO:0000313" key="4">
    <source>
        <dbReference type="Proteomes" id="UP000004594"/>
    </source>
</evidence>
<evidence type="ECO:0000313" key="3">
    <source>
        <dbReference type="EMBL" id="EFR42721.1"/>
    </source>
</evidence>
<dbReference type="InterPro" id="IPR033948">
    <property type="entry name" value="ETF_beta_N"/>
</dbReference>
<dbReference type="InterPro" id="IPR014729">
    <property type="entry name" value="Rossmann-like_a/b/a_fold"/>
</dbReference>
<accession>E4L924</accession>
<dbReference type="InterPro" id="IPR014730">
    <property type="entry name" value="ETF_a/b_N"/>
</dbReference>
<reference evidence="3 4" key="1">
    <citation type="submission" date="2010-11" db="EMBL/GenBank/DDBJ databases">
        <authorList>
            <person name="Durkin A.S."/>
            <person name="Madupu R."/>
            <person name="Torralba M."/>
            <person name="Gillis M."/>
            <person name="Methe B."/>
            <person name="Sutton G."/>
            <person name="Nelson K.E."/>
        </authorList>
    </citation>
    <scope>NUCLEOTIDE SEQUENCE [LARGE SCALE GENOMIC DNA]</scope>
    <source>
        <strain evidence="3 4">UPII 345-E</strain>
    </source>
</reference>
<dbReference type="PANTHER" id="PTHR21294:SF17">
    <property type="entry name" value="PROTEIN FIXA"/>
    <property type="match status" value="1"/>
</dbReference>
<dbReference type="SMART" id="SM00893">
    <property type="entry name" value="ETF"/>
    <property type="match status" value="1"/>
</dbReference>
<dbReference type="eggNOG" id="COG2086">
    <property type="taxonomic scope" value="Bacteria"/>
</dbReference>
<dbReference type="OrthoDB" id="9804960at2"/>
<proteinExistence type="predicted"/>
<feature type="domain" description="Electron transfer flavoprotein alpha/beta-subunit N-terminal" evidence="2">
    <location>
        <begin position="22"/>
        <end position="213"/>
    </location>
</feature>
<dbReference type="SUPFAM" id="SSF52402">
    <property type="entry name" value="Adenine nucleotide alpha hydrolases-like"/>
    <property type="match status" value="1"/>
</dbReference>
<dbReference type="InterPro" id="IPR012255">
    <property type="entry name" value="ETF_b"/>
</dbReference>
<dbReference type="AlphaFoldDB" id="E4L924"/>
<gene>
    <name evidence="3" type="primary">etfB</name>
    <name evidence="3" type="ORF">HMPREF9220_0578</name>
</gene>
<dbReference type="PANTHER" id="PTHR21294">
    <property type="entry name" value="ELECTRON TRANSFER FLAVOPROTEIN BETA-SUBUNIT"/>
    <property type="match status" value="1"/>
</dbReference>
<evidence type="ECO:0000256" key="1">
    <source>
        <dbReference type="ARBA" id="ARBA00042002"/>
    </source>
</evidence>